<dbReference type="AlphaFoldDB" id="A0A371J6H7"/>
<evidence type="ECO:0000256" key="1">
    <source>
        <dbReference type="ARBA" id="ARBA00022793"/>
    </source>
</evidence>
<dbReference type="Pfam" id="PF02775">
    <property type="entry name" value="TPP_enzyme_C"/>
    <property type="match status" value="1"/>
</dbReference>
<evidence type="ECO:0000259" key="5">
    <source>
        <dbReference type="Pfam" id="PF02776"/>
    </source>
</evidence>
<keyword evidence="2" id="KW-0786">Thiamine pyrophosphate</keyword>
<dbReference type="CDD" id="cd03371">
    <property type="entry name" value="TPP_PpyrDC"/>
    <property type="match status" value="1"/>
</dbReference>
<dbReference type="Pfam" id="PF02776">
    <property type="entry name" value="TPP_enzyme_N"/>
    <property type="match status" value="1"/>
</dbReference>
<dbReference type="PANTHER" id="PTHR42818:SF1">
    <property type="entry name" value="SULFOPYRUVATE DECARBOXYLASE"/>
    <property type="match status" value="1"/>
</dbReference>
<dbReference type="GO" id="GO:0033980">
    <property type="term" value="F:phosphonopyruvate decarboxylase activity"/>
    <property type="evidence" value="ECO:0007669"/>
    <property type="project" value="UniProtKB-EC"/>
</dbReference>
<dbReference type="Gene3D" id="3.40.50.970">
    <property type="match status" value="2"/>
</dbReference>
<organism evidence="6 7">
    <name type="scientific">Lachnotalea glycerini</name>
    <dbReference type="NCBI Taxonomy" id="1763509"/>
    <lineage>
        <taxon>Bacteria</taxon>
        <taxon>Bacillati</taxon>
        <taxon>Bacillota</taxon>
        <taxon>Clostridia</taxon>
        <taxon>Lachnospirales</taxon>
        <taxon>Lachnospiraceae</taxon>
        <taxon>Lachnotalea</taxon>
    </lineage>
</organism>
<gene>
    <name evidence="6" type="primary">aepY</name>
    <name evidence="6" type="ORF">CG710_019870</name>
</gene>
<keyword evidence="7" id="KW-1185">Reference proteome</keyword>
<dbReference type="GO" id="GO:0030976">
    <property type="term" value="F:thiamine pyrophosphate binding"/>
    <property type="evidence" value="ECO:0007669"/>
    <property type="project" value="InterPro"/>
</dbReference>
<evidence type="ECO:0000313" key="7">
    <source>
        <dbReference type="Proteomes" id="UP000216411"/>
    </source>
</evidence>
<dbReference type="PANTHER" id="PTHR42818">
    <property type="entry name" value="SULFOPYRUVATE DECARBOXYLASE SUBUNIT ALPHA"/>
    <property type="match status" value="1"/>
</dbReference>
<keyword evidence="1" id="KW-0210">Decarboxylase</keyword>
<dbReference type="OrthoDB" id="9785953at2"/>
<comment type="caution">
    <text evidence="6">The sequence shown here is derived from an EMBL/GenBank/DDBJ whole genome shotgun (WGS) entry which is preliminary data.</text>
</comment>
<evidence type="ECO:0000256" key="3">
    <source>
        <dbReference type="ARBA" id="ARBA00023239"/>
    </source>
</evidence>
<dbReference type="CDD" id="cd07035">
    <property type="entry name" value="TPP_PYR_POX_like"/>
    <property type="match status" value="1"/>
</dbReference>
<dbReference type="EMBL" id="NOKA02000090">
    <property type="protein sequence ID" value="RDY28276.1"/>
    <property type="molecule type" value="Genomic_DNA"/>
</dbReference>
<protein>
    <submittedName>
        <fullName evidence="6">Phosphonopyruvate decarboxylase</fullName>
        <ecNumber evidence="6">4.1.1.82</ecNumber>
    </submittedName>
</protein>
<dbReference type="InterPro" id="IPR017684">
    <property type="entry name" value="Phosphono-pyrv_decarboxylase"/>
</dbReference>
<evidence type="ECO:0000259" key="4">
    <source>
        <dbReference type="Pfam" id="PF02775"/>
    </source>
</evidence>
<dbReference type="EC" id="4.1.1.82" evidence="6"/>
<dbReference type="InterPro" id="IPR051818">
    <property type="entry name" value="TPP_dependent_decarboxylase"/>
</dbReference>
<feature type="domain" description="Thiamine pyrophosphate enzyme TPP-binding" evidence="4">
    <location>
        <begin position="216"/>
        <end position="346"/>
    </location>
</feature>
<feature type="domain" description="Thiamine pyrophosphate enzyme N-terminal TPP-binding" evidence="5">
    <location>
        <begin position="7"/>
        <end position="118"/>
    </location>
</feature>
<dbReference type="GO" id="GO:0032923">
    <property type="term" value="P:organic phosphonate biosynthetic process"/>
    <property type="evidence" value="ECO:0007669"/>
    <property type="project" value="InterPro"/>
</dbReference>
<name>A0A371J6H7_9FIRM</name>
<dbReference type="RefSeq" id="WP_094378324.1">
    <property type="nucleotide sequence ID" value="NZ_NOKA02000090.1"/>
</dbReference>
<evidence type="ECO:0000313" key="6">
    <source>
        <dbReference type="EMBL" id="RDY28276.1"/>
    </source>
</evidence>
<sequence length="376" mass="41571">MVRVEEFYNILLEHKIDYFTGVPDSQLKAFCDFIINTLGVGKNHMIAPNEGNAVALAAGYHIATGKIGMVYMQNSGLGNAVNPITSLTDPEVYGIPVMYLIGWRGQPGVKDEPQHVKQGKITLELLELLNIKYFIIKKTTEIADITNALNNEFKEVLAKGQSVAFVVEKDSLEACGKMKNENFNKLSREAAIKVIVDSIEKDTLVVSTTGKASRELFEYRENTNQSHEKDFLTVGSMGHASMISLAIAENSNKKVVCIDGDGAMIMHTGAAALIGSRKPRNFVHILINNGAHETVGGMPTISYDIDWGNSVKAFGYKTVYKAFNEQEIEEAVKKAQNEEGPVLIEIIVNTESRKELTRPSIKPIDNKKNIMTFIQE</sequence>
<dbReference type="InterPro" id="IPR029061">
    <property type="entry name" value="THDP-binding"/>
</dbReference>
<evidence type="ECO:0000256" key="2">
    <source>
        <dbReference type="ARBA" id="ARBA00023052"/>
    </source>
</evidence>
<accession>A0A371J6H7</accession>
<dbReference type="InterPro" id="IPR011766">
    <property type="entry name" value="TPP_enzyme_TPP-bd"/>
</dbReference>
<proteinExistence type="predicted"/>
<keyword evidence="3 6" id="KW-0456">Lyase</keyword>
<dbReference type="SUPFAM" id="SSF52518">
    <property type="entry name" value="Thiamin diphosphate-binding fold (THDP-binding)"/>
    <property type="match status" value="2"/>
</dbReference>
<reference evidence="6 7" key="1">
    <citation type="journal article" date="2017" name="Genome Announc.">
        <title>Draft Genome Sequence of a Sporulating and Motile Strain of Lachnotalea glycerini Isolated from Water in Quebec City, Canada.</title>
        <authorList>
            <person name="Maheux A.F."/>
            <person name="Boudreau D.K."/>
            <person name="Berube E."/>
            <person name="Boissinot M."/>
            <person name="Raymond F."/>
            <person name="Brodeur S."/>
            <person name="Corbeil J."/>
            <person name="Isabel S."/>
            <person name="Omar R.F."/>
            <person name="Bergeron M.G."/>
        </authorList>
    </citation>
    <scope>NUCLEOTIDE SEQUENCE [LARGE SCALE GENOMIC DNA]</scope>
    <source>
        <strain evidence="6 7">CCRI-19302</strain>
    </source>
</reference>
<dbReference type="NCBIfam" id="TIGR03297">
    <property type="entry name" value="Ppyr-DeCO2ase"/>
    <property type="match status" value="1"/>
</dbReference>
<dbReference type="InterPro" id="IPR012001">
    <property type="entry name" value="Thiamin_PyroP_enz_TPP-bd_dom"/>
</dbReference>
<dbReference type="Proteomes" id="UP000216411">
    <property type="component" value="Unassembled WGS sequence"/>
</dbReference>
<keyword evidence="6" id="KW-0670">Pyruvate</keyword>